<name>A0A0M4S2X4_9FUSO</name>
<organism evidence="1">
    <name type="scientific">Fusobacterium animalis</name>
    <dbReference type="NCBI Taxonomy" id="76859"/>
    <lineage>
        <taxon>Bacteria</taxon>
        <taxon>Fusobacteriati</taxon>
        <taxon>Fusobacteriota</taxon>
        <taxon>Fusobacteriia</taxon>
        <taxon>Fusobacteriales</taxon>
        <taxon>Fusobacteriaceae</taxon>
        <taxon>Fusobacterium</taxon>
    </lineage>
</organism>
<dbReference type="EMBL" id="CP012713">
    <property type="protein sequence ID" value="ALF17392.1"/>
    <property type="molecule type" value="Genomic_DNA"/>
</dbReference>
<sequence length="75" mass="8477">MYIIDKIAGILNIERIINITKHIKDKLFTRPVDKISSLNCSTLEISPTLFQGDSNPKAIEDIIKAGIVVYIIFFI</sequence>
<protein>
    <submittedName>
        <fullName evidence="1">Uncharacterized protein</fullName>
    </submittedName>
</protein>
<gene>
    <name evidence="1" type="ORF">RN98_04110</name>
</gene>
<evidence type="ECO:0000313" key="1">
    <source>
        <dbReference type="EMBL" id="ALF17392.1"/>
    </source>
</evidence>
<reference evidence="1 2" key="1">
    <citation type="submission" date="2015-09" db="EMBL/GenBank/DDBJ databases">
        <authorList>
            <person name="Jackson K.R."/>
            <person name="Lunt B.L."/>
            <person name="Fisher J.N.B."/>
            <person name="Gardner A.V."/>
            <person name="Bailey M.E."/>
            <person name="Deus L.M."/>
            <person name="Earl A.S."/>
            <person name="Gibby P.D."/>
            <person name="Hartmann K.A."/>
            <person name="Liu J.E."/>
            <person name="Manci A.M."/>
            <person name="Nielsen D.A."/>
            <person name="Solomon M.B."/>
            <person name="Breakwell D.P."/>
            <person name="Burnett S.H."/>
            <person name="Grose J.H."/>
        </authorList>
    </citation>
    <scope>NUCLEOTIDE SEQUENCE [LARGE SCALE GENOMIC DNA]</scope>
    <source>
        <strain evidence="1 2">KCOM 1279</strain>
    </source>
</reference>
<proteinExistence type="predicted"/>
<dbReference type="Proteomes" id="UP000063147">
    <property type="component" value="Chromosome"/>
</dbReference>
<evidence type="ECO:0000313" key="2">
    <source>
        <dbReference type="Proteomes" id="UP000063147"/>
    </source>
</evidence>
<accession>A0A0M4S2X4</accession>
<dbReference type="AlphaFoldDB" id="A0A0M4S2X4"/>